<evidence type="ECO:0000313" key="2">
    <source>
        <dbReference type="Proteomes" id="UP000092154"/>
    </source>
</evidence>
<evidence type="ECO:0000313" key="1">
    <source>
        <dbReference type="EMBL" id="OAX32302.1"/>
    </source>
</evidence>
<dbReference type="InParanoid" id="A0A1B7MI80"/>
<gene>
    <name evidence="1" type="ORF">K503DRAFT_776807</name>
</gene>
<dbReference type="AlphaFoldDB" id="A0A1B7MI80"/>
<protein>
    <submittedName>
        <fullName evidence="1">Uncharacterized protein</fullName>
    </submittedName>
</protein>
<proteinExistence type="predicted"/>
<accession>A0A1B7MI80</accession>
<dbReference type="Proteomes" id="UP000092154">
    <property type="component" value="Unassembled WGS sequence"/>
</dbReference>
<keyword evidence="2" id="KW-1185">Reference proteome</keyword>
<dbReference type="EMBL" id="KV449053">
    <property type="protein sequence ID" value="OAX32302.1"/>
    <property type="molecule type" value="Genomic_DNA"/>
</dbReference>
<feature type="non-terminal residue" evidence="1">
    <location>
        <position position="1"/>
    </location>
</feature>
<reference evidence="1 2" key="1">
    <citation type="submission" date="2016-06" db="EMBL/GenBank/DDBJ databases">
        <title>Comparative genomics of the ectomycorrhizal sister species Rhizopogon vinicolor and Rhizopogon vesiculosus (Basidiomycota: Boletales) reveals a divergence of the mating type B locus.</title>
        <authorList>
            <consortium name="DOE Joint Genome Institute"/>
            <person name="Mujic A.B."/>
            <person name="Kuo A."/>
            <person name="Tritt A."/>
            <person name="Lipzen A."/>
            <person name="Chen C."/>
            <person name="Johnson J."/>
            <person name="Sharma A."/>
            <person name="Barry K."/>
            <person name="Grigoriev I.V."/>
            <person name="Spatafora J.W."/>
        </authorList>
    </citation>
    <scope>NUCLEOTIDE SEQUENCE [LARGE SCALE GENOMIC DNA]</scope>
    <source>
        <strain evidence="1 2">AM-OR11-026</strain>
    </source>
</reference>
<sequence length="66" mass="7297">YGGPVHIDDQSTMVSSRVELYIFSTIDAHGKPKSRTIMKCTLLVQFSSDGTTNTFIIPTSHLNDSH</sequence>
<name>A0A1B7MI80_9AGAM</name>
<organism evidence="1 2">
    <name type="scientific">Rhizopogon vinicolor AM-OR11-026</name>
    <dbReference type="NCBI Taxonomy" id="1314800"/>
    <lineage>
        <taxon>Eukaryota</taxon>
        <taxon>Fungi</taxon>
        <taxon>Dikarya</taxon>
        <taxon>Basidiomycota</taxon>
        <taxon>Agaricomycotina</taxon>
        <taxon>Agaricomycetes</taxon>
        <taxon>Agaricomycetidae</taxon>
        <taxon>Boletales</taxon>
        <taxon>Suillineae</taxon>
        <taxon>Rhizopogonaceae</taxon>
        <taxon>Rhizopogon</taxon>
    </lineage>
</organism>